<dbReference type="InterPro" id="IPR036237">
    <property type="entry name" value="Xyl_isomerase-like_sf"/>
</dbReference>
<reference evidence="1" key="1">
    <citation type="journal article" date="2014" name="Int. J. Syst. Evol. Microbiol.">
        <title>Complete genome sequence of Corynebacterium casei LMG S-19264T (=DSM 44701T), isolated from a smear-ripened cheese.</title>
        <authorList>
            <consortium name="US DOE Joint Genome Institute (JGI-PGF)"/>
            <person name="Walter F."/>
            <person name="Albersmeier A."/>
            <person name="Kalinowski J."/>
            <person name="Ruckert C."/>
        </authorList>
    </citation>
    <scope>NUCLEOTIDE SEQUENCE</scope>
    <source>
        <strain evidence="1">KCTC 32182</strain>
    </source>
</reference>
<dbReference type="Pfam" id="PF05114">
    <property type="entry name" value="MbnB_TglH_ChrH"/>
    <property type="match status" value="1"/>
</dbReference>
<keyword evidence="2" id="KW-1185">Reference proteome</keyword>
<name>A0A918U9L0_9NEIS</name>
<dbReference type="RefSeq" id="WP_189533804.1">
    <property type="nucleotide sequence ID" value="NZ_BMYX01000010.1"/>
</dbReference>
<organism evidence="1 2">
    <name type="scientific">Paludibacterium paludis</name>
    <dbReference type="NCBI Taxonomy" id="1225769"/>
    <lineage>
        <taxon>Bacteria</taxon>
        <taxon>Pseudomonadati</taxon>
        <taxon>Pseudomonadota</taxon>
        <taxon>Betaproteobacteria</taxon>
        <taxon>Neisseriales</taxon>
        <taxon>Chromobacteriaceae</taxon>
        <taxon>Paludibacterium</taxon>
    </lineage>
</organism>
<dbReference type="Proteomes" id="UP000645257">
    <property type="component" value="Unassembled WGS sequence"/>
</dbReference>
<evidence type="ECO:0000313" key="1">
    <source>
        <dbReference type="EMBL" id="GGY16465.1"/>
    </source>
</evidence>
<dbReference type="PANTHER" id="PTHR42194:SF1">
    <property type="entry name" value="UPF0276 PROTEIN HI_1600"/>
    <property type="match status" value="1"/>
</dbReference>
<evidence type="ECO:0000313" key="2">
    <source>
        <dbReference type="Proteomes" id="UP000645257"/>
    </source>
</evidence>
<dbReference type="InterPro" id="IPR007801">
    <property type="entry name" value="MbnB/TglH/ChrH"/>
</dbReference>
<comment type="caution">
    <text evidence="1">The sequence shown here is derived from an EMBL/GenBank/DDBJ whole genome shotgun (WGS) entry which is preliminary data.</text>
</comment>
<proteinExistence type="predicted"/>
<dbReference type="Gene3D" id="3.20.20.150">
    <property type="entry name" value="Divalent-metal-dependent TIM barrel enzymes"/>
    <property type="match status" value="1"/>
</dbReference>
<dbReference type="EMBL" id="BMYX01000010">
    <property type="protein sequence ID" value="GGY16465.1"/>
    <property type="molecule type" value="Genomic_DNA"/>
</dbReference>
<accession>A0A918U9L0</accession>
<dbReference type="PANTHER" id="PTHR42194">
    <property type="entry name" value="UPF0276 PROTEIN HI_1600"/>
    <property type="match status" value="1"/>
</dbReference>
<reference evidence="1" key="2">
    <citation type="submission" date="2020-09" db="EMBL/GenBank/DDBJ databases">
        <authorList>
            <person name="Sun Q."/>
            <person name="Kim S."/>
        </authorList>
    </citation>
    <scope>NUCLEOTIDE SEQUENCE</scope>
    <source>
        <strain evidence="1">KCTC 32182</strain>
    </source>
</reference>
<dbReference type="SUPFAM" id="SSF51658">
    <property type="entry name" value="Xylose isomerase-like"/>
    <property type="match status" value="1"/>
</dbReference>
<gene>
    <name evidence="1" type="ORF">GCM10011289_19670</name>
</gene>
<dbReference type="AlphaFoldDB" id="A0A918U9L0"/>
<protein>
    <submittedName>
        <fullName evidence="1">UPF0276 protein</fullName>
    </submittedName>
</protein>
<sequence length="263" mass="29284">MKTGINWSGQRDLPTVASLLGSGEVDFVEIVIDNFLPCDPGSLLSILDGTPCAFHIMNSRFLHARPGALRDMAKRVRELDAALSPLYVSDHLGKFYFRGQALPQMLEVDYVRDGAWCRDKLALWQDLLGRQIFIENYPSIIRQPAAQAAFFARLIEATQCGLLFDISNAVIAEINTGESAGDWSALWRNTRHFHIGGFAPAAFSVRCAVDTHDRGIDERALLLAEVVLGRVKNVTVSVERDDRFDAEEWLADVRRIGALRGDL</sequence>